<comment type="caution">
    <text evidence="1">The sequence shown here is derived from an EMBL/GenBank/DDBJ whole genome shotgun (WGS) entry which is preliminary data.</text>
</comment>
<proteinExistence type="predicted"/>
<sequence length="165" mass="18996">MLLLGSRKMLLFGTGEKKILLERGKRTDNGVYEDWTKLVPRVMSRRIEVLVKKRCDSNHKCAIPVIDVMTWLHQLKKKAVFLATGEEDMSQRTYFDTENASRGLGKFIVVVLGGGLWYIGKFLVGEGFEFLKMRECEVKITDKIEEFENEIDIYTIGKITETVKV</sequence>
<organism evidence="1 2">
    <name type="scientific">Microthlaspi erraticum</name>
    <dbReference type="NCBI Taxonomy" id="1685480"/>
    <lineage>
        <taxon>Eukaryota</taxon>
        <taxon>Viridiplantae</taxon>
        <taxon>Streptophyta</taxon>
        <taxon>Embryophyta</taxon>
        <taxon>Tracheophyta</taxon>
        <taxon>Spermatophyta</taxon>
        <taxon>Magnoliopsida</taxon>
        <taxon>eudicotyledons</taxon>
        <taxon>Gunneridae</taxon>
        <taxon>Pentapetalae</taxon>
        <taxon>rosids</taxon>
        <taxon>malvids</taxon>
        <taxon>Brassicales</taxon>
        <taxon>Brassicaceae</taxon>
        <taxon>Coluteocarpeae</taxon>
        <taxon>Microthlaspi</taxon>
    </lineage>
</organism>
<protein>
    <submittedName>
        <fullName evidence="1">Uncharacterized protein</fullName>
    </submittedName>
</protein>
<gene>
    <name evidence="1" type="ORF">MERR_LOCUS15577</name>
</gene>
<evidence type="ECO:0000313" key="1">
    <source>
        <dbReference type="EMBL" id="CAA7028342.1"/>
    </source>
</evidence>
<dbReference type="EMBL" id="CACVBM020001067">
    <property type="protein sequence ID" value="CAA7028342.1"/>
    <property type="molecule type" value="Genomic_DNA"/>
</dbReference>
<accession>A0A6D2ITM8</accession>
<dbReference type="AlphaFoldDB" id="A0A6D2ITM8"/>
<reference evidence="1" key="1">
    <citation type="submission" date="2020-01" db="EMBL/GenBank/DDBJ databases">
        <authorList>
            <person name="Mishra B."/>
        </authorList>
    </citation>
    <scope>NUCLEOTIDE SEQUENCE [LARGE SCALE GENOMIC DNA]</scope>
</reference>
<evidence type="ECO:0000313" key="2">
    <source>
        <dbReference type="Proteomes" id="UP000467841"/>
    </source>
</evidence>
<dbReference type="Proteomes" id="UP000467841">
    <property type="component" value="Unassembled WGS sequence"/>
</dbReference>
<keyword evidence="2" id="KW-1185">Reference proteome</keyword>
<dbReference type="OrthoDB" id="10636875at2759"/>
<name>A0A6D2ITM8_9BRAS</name>